<dbReference type="Proteomes" id="UP001358417">
    <property type="component" value="Unassembled WGS sequence"/>
</dbReference>
<sequence>MPEQQLFVYVEGLSYRANTTTDHIARAVVCLYALILICILDSPQADLLKHMGYNRGTDGARLELPQVTLLKATFRSN</sequence>
<dbReference type="GeneID" id="89970248"/>
<dbReference type="RefSeq" id="XP_064706504.1">
    <property type="nucleotide sequence ID" value="XM_064845650.1"/>
</dbReference>
<dbReference type="AlphaFoldDB" id="A0AAV9NCG0"/>
<proteinExistence type="predicted"/>
<name>A0AAV9NCG0_9EURO</name>
<organism evidence="1 2">
    <name type="scientific">Exophiala bonariae</name>
    <dbReference type="NCBI Taxonomy" id="1690606"/>
    <lineage>
        <taxon>Eukaryota</taxon>
        <taxon>Fungi</taxon>
        <taxon>Dikarya</taxon>
        <taxon>Ascomycota</taxon>
        <taxon>Pezizomycotina</taxon>
        <taxon>Eurotiomycetes</taxon>
        <taxon>Chaetothyriomycetidae</taxon>
        <taxon>Chaetothyriales</taxon>
        <taxon>Herpotrichiellaceae</taxon>
        <taxon>Exophiala</taxon>
    </lineage>
</organism>
<dbReference type="EMBL" id="JAVRRD010000012">
    <property type="protein sequence ID" value="KAK5053062.1"/>
    <property type="molecule type" value="Genomic_DNA"/>
</dbReference>
<keyword evidence="2" id="KW-1185">Reference proteome</keyword>
<accession>A0AAV9NCG0</accession>
<evidence type="ECO:0000313" key="2">
    <source>
        <dbReference type="Proteomes" id="UP001358417"/>
    </source>
</evidence>
<gene>
    <name evidence="1" type="ORF">LTR84_002036</name>
</gene>
<reference evidence="1 2" key="1">
    <citation type="submission" date="2023-08" db="EMBL/GenBank/DDBJ databases">
        <title>Black Yeasts Isolated from many extreme environments.</title>
        <authorList>
            <person name="Coleine C."/>
            <person name="Stajich J.E."/>
            <person name="Selbmann L."/>
        </authorList>
    </citation>
    <scope>NUCLEOTIDE SEQUENCE [LARGE SCALE GENOMIC DNA]</scope>
    <source>
        <strain evidence="1 2">CCFEE 5792</strain>
    </source>
</reference>
<comment type="caution">
    <text evidence="1">The sequence shown here is derived from an EMBL/GenBank/DDBJ whole genome shotgun (WGS) entry which is preliminary data.</text>
</comment>
<protein>
    <submittedName>
        <fullName evidence="1">Uncharacterized protein</fullName>
    </submittedName>
</protein>
<evidence type="ECO:0000313" key="1">
    <source>
        <dbReference type="EMBL" id="KAK5053062.1"/>
    </source>
</evidence>